<gene>
    <name evidence="1" type="ORF">DWG20_05900</name>
</gene>
<accession>A0A345Y503</accession>
<dbReference type="InterPro" id="IPR029058">
    <property type="entry name" value="AB_hydrolase_fold"/>
</dbReference>
<dbReference type="KEGG" id="ccah:DWG20_05900"/>
<evidence type="ECO:0000313" key="1">
    <source>
        <dbReference type="EMBL" id="AXK39005.1"/>
    </source>
</evidence>
<organism evidence="1 2">
    <name type="scientific">Crenobacter cavernae</name>
    <dbReference type="NCBI Taxonomy" id="2290923"/>
    <lineage>
        <taxon>Bacteria</taxon>
        <taxon>Pseudomonadati</taxon>
        <taxon>Pseudomonadota</taxon>
        <taxon>Betaproteobacteria</taxon>
        <taxon>Neisseriales</taxon>
        <taxon>Neisseriaceae</taxon>
        <taxon>Crenobacter</taxon>
    </lineage>
</organism>
<evidence type="ECO:0000313" key="2">
    <source>
        <dbReference type="Proteomes" id="UP000254537"/>
    </source>
</evidence>
<protein>
    <submittedName>
        <fullName evidence="1">Alpha/beta hydrolase</fullName>
    </submittedName>
</protein>
<dbReference type="Gene3D" id="3.40.50.1820">
    <property type="entry name" value="alpha/beta hydrolase"/>
    <property type="match status" value="1"/>
</dbReference>
<dbReference type="Pfam" id="PF06821">
    <property type="entry name" value="Ser_hydrolase"/>
    <property type="match status" value="1"/>
</dbReference>
<dbReference type="AlphaFoldDB" id="A0A345Y503"/>
<dbReference type="Proteomes" id="UP000254537">
    <property type="component" value="Chromosome"/>
</dbReference>
<dbReference type="EMBL" id="CP031337">
    <property type="protein sequence ID" value="AXK39005.1"/>
    <property type="molecule type" value="Genomic_DNA"/>
</dbReference>
<dbReference type="OrthoDB" id="9804993at2"/>
<dbReference type="RefSeq" id="WP_115432940.1">
    <property type="nucleotide sequence ID" value="NZ_CP031337.1"/>
</dbReference>
<dbReference type="InterPro" id="IPR010662">
    <property type="entry name" value="RBBP9/YdeN"/>
</dbReference>
<keyword evidence="1" id="KW-0378">Hydrolase</keyword>
<sequence length="188" mass="20468">MSLRRPPFPVVVQPGWKNSGPEHWQSHWQAALSATRVENRDWHAPQLDDWLCGLDTALDAAGEPALVIAHSLGCIALAHYARRHPHRVAAAIIVAPADVERAAVPPEIAGFGPIPREALPFPSLLIASDDDPYCRADCAQSLAELWGSELVWLQGAGHINPDSGYGPWPDGLARVDDWLAGRHRRIAA</sequence>
<dbReference type="SUPFAM" id="SSF53474">
    <property type="entry name" value="alpha/beta-Hydrolases"/>
    <property type="match status" value="1"/>
</dbReference>
<dbReference type="GO" id="GO:0016787">
    <property type="term" value="F:hydrolase activity"/>
    <property type="evidence" value="ECO:0007669"/>
    <property type="project" value="UniProtKB-KW"/>
</dbReference>
<name>A0A345Y503_9NEIS</name>
<reference evidence="1 2" key="1">
    <citation type="submission" date="2018-07" db="EMBL/GenBank/DDBJ databases">
        <title>Crenobacter cavernae sp. nov., isolated from a karst cave.</title>
        <authorList>
            <person name="Zhu H."/>
        </authorList>
    </citation>
    <scope>NUCLEOTIDE SEQUENCE [LARGE SCALE GENOMIC DNA]</scope>
    <source>
        <strain evidence="1 2">K1W11S-77</strain>
    </source>
</reference>
<proteinExistence type="predicted"/>